<dbReference type="PANTHER" id="PTHR40265:SF1">
    <property type="entry name" value="GLYOXALASE-LIKE DOMAIN-CONTAINING PROTEIN"/>
    <property type="match status" value="1"/>
</dbReference>
<evidence type="ECO:0000259" key="1">
    <source>
        <dbReference type="Pfam" id="PF13468"/>
    </source>
</evidence>
<dbReference type="EMBL" id="DS268112">
    <property type="protein sequence ID" value="KMM71055.1"/>
    <property type="molecule type" value="Genomic_DNA"/>
</dbReference>
<accession>A0A0J6FNN9</accession>
<feature type="domain" description="Glyoxalase-like" evidence="1">
    <location>
        <begin position="9"/>
        <end position="207"/>
    </location>
</feature>
<dbReference type="Proteomes" id="UP000054567">
    <property type="component" value="Unassembled WGS sequence"/>
</dbReference>
<dbReference type="AlphaFoldDB" id="A0A0J6FNN9"/>
<protein>
    <recommendedName>
        <fullName evidence="1">Glyoxalase-like domain-containing protein</fullName>
    </recommendedName>
</protein>
<organism evidence="2 3">
    <name type="scientific">Coccidioides posadasii RMSCC 3488</name>
    <dbReference type="NCBI Taxonomy" id="454284"/>
    <lineage>
        <taxon>Eukaryota</taxon>
        <taxon>Fungi</taxon>
        <taxon>Dikarya</taxon>
        <taxon>Ascomycota</taxon>
        <taxon>Pezizomycotina</taxon>
        <taxon>Eurotiomycetes</taxon>
        <taxon>Eurotiomycetidae</taxon>
        <taxon>Onygenales</taxon>
        <taxon>Onygenaceae</taxon>
        <taxon>Coccidioides</taxon>
    </lineage>
</organism>
<sequence length="299" mass="32879">MGSITASRIDHITIILSEEEFETLPPWLSENFTIIEGGKHTGQASQLKLIIFEDGTYLELFNWWGPPPSNHSWGRKEPGLVDWSISCTSAQSRDEHYHGIDMRVNKSQDGDGGLGVRYPIPTSQGRTTPEGKKFHWTRANPEFHDTANTPDAGKFFRTGRLDAPFLCYDGTPRETRLRFGDPSRTTHPCGATGVDQIEVLVPSSHEANYLKLLANFTATQPGTSESGIGSVFKLGLPVEGEGSECTVWVHGERGAEDKQWLASRGIGPIKLKLRAKGREGHGEEVLGSEGSASHVSLIW</sequence>
<reference evidence="2 3" key="1">
    <citation type="submission" date="2007-06" db="EMBL/GenBank/DDBJ databases">
        <title>The Genome Sequence of Coccidioides posadasii RMSCC_3488.</title>
        <authorList>
            <consortium name="Coccidioides Genome Resources Consortium"/>
            <consortium name="The Broad Institute Genome Sequencing Platform"/>
            <person name="Henn M.R."/>
            <person name="Sykes S."/>
            <person name="Young S."/>
            <person name="Jaffe D."/>
            <person name="Berlin A."/>
            <person name="Alvarez P."/>
            <person name="Butler J."/>
            <person name="Gnerre S."/>
            <person name="Grabherr M."/>
            <person name="Mauceli E."/>
            <person name="Brockman W."/>
            <person name="Kodira C."/>
            <person name="Alvarado L."/>
            <person name="Zeng Q."/>
            <person name="Crawford M."/>
            <person name="Antoine C."/>
            <person name="Devon K."/>
            <person name="Galgiani J."/>
            <person name="Orsborn K."/>
            <person name="Lewis M.L."/>
            <person name="Nusbaum C."/>
            <person name="Galagan J."/>
            <person name="Birren B."/>
        </authorList>
    </citation>
    <scope>NUCLEOTIDE SEQUENCE [LARGE SCALE GENOMIC DNA]</scope>
    <source>
        <strain evidence="2 3">RMSCC 3488</strain>
    </source>
</reference>
<gene>
    <name evidence="2" type="ORF">CPAG_07362</name>
</gene>
<proteinExistence type="predicted"/>
<evidence type="ECO:0000313" key="2">
    <source>
        <dbReference type="EMBL" id="KMM71055.1"/>
    </source>
</evidence>
<evidence type="ECO:0000313" key="3">
    <source>
        <dbReference type="Proteomes" id="UP000054567"/>
    </source>
</evidence>
<dbReference type="Pfam" id="PF13468">
    <property type="entry name" value="Glyoxalase_3"/>
    <property type="match status" value="1"/>
</dbReference>
<name>A0A0J6FNN9_COCPO</name>
<reference evidence="3" key="3">
    <citation type="journal article" date="2010" name="Genome Res.">
        <title>Population genomic sequencing of Coccidioides fungi reveals recent hybridization and transposon control.</title>
        <authorList>
            <person name="Neafsey D.E."/>
            <person name="Barker B.M."/>
            <person name="Sharpton T.J."/>
            <person name="Stajich J.E."/>
            <person name="Park D.J."/>
            <person name="Whiston E."/>
            <person name="Hung C.-Y."/>
            <person name="McMahan C."/>
            <person name="White J."/>
            <person name="Sykes S."/>
            <person name="Heiman D."/>
            <person name="Young S."/>
            <person name="Zeng Q."/>
            <person name="Abouelleil A."/>
            <person name="Aftuck L."/>
            <person name="Bessette D."/>
            <person name="Brown A."/>
            <person name="FitzGerald M."/>
            <person name="Lui A."/>
            <person name="Macdonald J.P."/>
            <person name="Priest M."/>
            <person name="Orbach M.J."/>
            <person name="Galgiani J.N."/>
            <person name="Kirkland T.N."/>
            <person name="Cole G.T."/>
            <person name="Birren B.W."/>
            <person name="Henn M.R."/>
            <person name="Taylor J.W."/>
            <person name="Rounsley S.D."/>
        </authorList>
    </citation>
    <scope>NUCLEOTIDE SEQUENCE [LARGE SCALE GENOMIC DNA]</scope>
    <source>
        <strain evidence="3">RMSCC 3488</strain>
    </source>
</reference>
<reference evidence="3" key="2">
    <citation type="journal article" date="2009" name="Genome Res.">
        <title>Comparative genomic analyses of the human fungal pathogens Coccidioides and their relatives.</title>
        <authorList>
            <person name="Sharpton T.J."/>
            <person name="Stajich J.E."/>
            <person name="Rounsley S.D."/>
            <person name="Gardner M.J."/>
            <person name="Wortman J.R."/>
            <person name="Jordar V.S."/>
            <person name="Maiti R."/>
            <person name="Kodira C.D."/>
            <person name="Neafsey D.E."/>
            <person name="Zeng Q."/>
            <person name="Hung C.-Y."/>
            <person name="McMahan C."/>
            <person name="Muszewska A."/>
            <person name="Grynberg M."/>
            <person name="Mandel M.A."/>
            <person name="Kellner E.M."/>
            <person name="Barker B.M."/>
            <person name="Galgiani J.N."/>
            <person name="Orbach M.J."/>
            <person name="Kirkland T.N."/>
            <person name="Cole G.T."/>
            <person name="Henn M.R."/>
            <person name="Birren B.W."/>
            <person name="Taylor J.W."/>
        </authorList>
    </citation>
    <scope>NUCLEOTIDE SEQUENCE [LARGE SCALE GENOMIC DNA]</scope>
    <source>
        <strain evidence="3">RMSCC 3488</strain>
    </source>
</reference>
<dbReference type="InterPro" id="IPR029068">
    <property type="entry name" value="Glyas_Bleomycin-R_OHBP_Dase"/>
</dbReference>
<dbReference type="InterPro" id="IPR025870">
    <property type="entry name" value="Glyoxalase-like_dom"/>
</dbReference>
<dbReference type="Gene3D" id="3.10.180.10">
    <property type="entry name" value="2,3-Dihydroxybiphenyl 1,2-Dioxygenase, domain 1"/>
    <property type="match status" value="1"/>
</dbReference>
<dbReference type="PANTHER" id="PTHR40265">
    <property type="entry name" value="BLL2707 PROTEIN"/>
    <property type="match status" value="1"/>
</dbReference>
<dbReference type="VEuPathDB" id="FungiDB:CPAG_07362"/>